<dbReference type="PATRIC" id="fig|361183.4.peg.615"/>
<feature type="transmembrane region" description="Helical" evidence="1">
    <location>
        <begin position="268"/>
        <end position="288"/>
    </location>
</feature>
<feature type="transmembrane region" description="Helical" evidence="1">
    <location>
        <begin position="233"/>
        <end position="256"/>
    </location>
</feature>
<gene>
    <name evidence="2" type="ORF">AMC99_00624</name>
</gene>
<organism evidence="2 3">
    <name type="scientific">Altererythrobacter epoxidivorans</name>
    <dbReference type="NCBI Taxonomy" id="361183"/>
    <lineage>
        <taxon>Bacteria</taxon>
        <taxon>Pseudomonadati</taxon>
        <taxon>Pseudomonadota</taxon>
        <taxon>Alphaproteobacteria</taxon>
        <taxon>Sphingomonadales</taxon>
        <taxon>Erythrobacteraceae</taxon>
        <taxon>Altererythrobacter</taxon>
    </lineage>
</organism>
<evidence type="ECO:0000256" key="1">
    <source>
        <dbReference type="SAM" id="Phobius"/>
    </source>
</evidence>
<dbReference type="KEGG" id="aep:AMC99_00624"/>
<sequence length="294" mass="32498">MLDEEPSEQGLARVKDGYQLWHESRTGLYFLTAHSEPLGSRPNFSDFLDRGICSKADISPIESLLAGELAELDLRKYEVSADLIHSAASLSKQLGMRVLVAEDTDDEYGMAVLAEDGRLHYLRLRTTLKDAPDDECGVEVVYRPETGFEIDRDPAGDIYGLAQTAIDDAFGVAGLNLVNFSDHKPTREQAKQRATGQGVSISAYLDSYGVFKRISHRPAQRTTREKLLLPFRILMTLLVVPFFLVGLMAYAIFFSGRRGRNGEINENYIVLIGVAVLALPIWGLVRLVGAMSGS</sequence>
<reference evidence="2 3" key="1">
    <citation type="submission" date="2015-09" db="EMBL/GenBank/DDBJ databases">
        <title>Complete genome sequence of a benzo[a]pyrene-degrading bacterium Altererythrobacter epoxidivorans CGMCC 1.7731T.</title>
        <authorList>
            <person name="Li Z."/>
            <person name="Cheng H."/>
            <person name="Huo Y."/>
            <person name="Xu X."/>
        </authorList>
    </citation>
    <scope>NUCLEOTIDE SEQUENCE [LARGE SCALE GENOMIC DNA]</scope>
    <source>
        <strain evidence="2 3">CGMCC 1.7731</strain>
    </source>
</reference>
<dbReference type="EMBL" id="CP012669">
    <property type="protein sequence ID" value="ALE15934.1"/>
    <property type="molecule type" value="Genomic_DNA"/>
</dbReference>
<dbReference type="AlphaFoldDB" id="A0A0M4LTW7"/>
<keyword evidence="1" id="KW-0472">Membrane</keyword>
<keyword evidence="1" id="KW-0812">Transmembrane</keyword>
<dbReference type="Proteomes" id="UP000057938">
    <property type="component" value="Chromosome"/>
</dbReference>
<accession>A0A0M4LTW7</accession>
<keyword evidence="3" id="KW-1185">Reference proteome</keyword>
<protein>
    <submittedName>
        <fullName evidence="2">Uncharacterized protein</fullName>
    </submittedName>
</protein>
<evidence type="ECO:0000313" key="2">
    <source>
        <dbReference type="EMBL" id="ALE15934.1"/>
    </source>
</evidence>
<evidence type="ECO:0000313" key="3">
    <source>
        <dbReference type="Proteomes" id="UP000057938"/>
    </source>
</evidence>
<dbReference type="STRING" id="361183.AMC99_00624"/>
<keyword evidence="1" id="KW-1133">Transmembrane helix</keyword>
<proteinExistence type="predicted"/>
<name>A0A0M4LTW7_9SPHN</name>